<gene>
    <name evidence="1" type="ORF">PTI45_03943</name>
</gene>
<dbReference type="Proteomes" id="UP000094578">
    <property type="component" value="Unassembled WGS sequence"/>
</dbReference>
<proteinExistence type="predicted"/>
<dbReference type="EMBL" id="MDER01000077">
    <property type="protein sequence ID" value="ODP26692.1"/>
    <property type="molecule type" value="Genomic_DNA"/>
</dbReference>
<reference evidence="1 2" key="1">
    <citation type="submission" date="2016-08" db="EMBL/GenBank/DDBJ databases">
        <title>Genome sequencing of Paenibacillus sp. TI45-13ar, isolated from Korean traditional nuruk.</title>
        <authorList>
            <person name="Kim S.-J."/>
        </authorList>
    </citation>
    <scope>NUCLEOTIDE SEQUENCE [LARGE SCALE GENOMIC DNA]</scope>
    <source>
        <strain evidence="1 2">TI45-13ar</strain>
    </source>
</reference>
<comment type="caution">
    <text evidence="1">The sequence shown here is derived from an EMBL/GenBank/DDBJ whole genome shotgun (WGS) entry which is preliminary data.</text>
</comment>
<accession>A0A1E3KYQ6</accession>
<organism evidence="1 2">
    <name type="scientific">Paenibacillus nuruki</name>
    <dbReference type="NCBI Taxonomy" id="1886670"/>
    <lineage>
        <taxon>Bacteria</taxon>
        <taxon>Bacillati</taxon>
        <taxon>Bacillota</taxon>
        <taxon>Bacilli</taxon>
        <taxon>Bacillales</taxon>
        <taxon>Paenibacillaceae</taxon>
        <taxon>Paenibacillus</taxon>
    </lineage>
</organism>
<protein>
    <submittedName>
        <fullName evidence="1">Uncharacterized protein</fullName>
    </submittedName>
</protein>
<keyword evidence="2" id="KW-1185">Reference proteome</keyword>
<evidence type="ECO:0000313" key="2">
    <source>
        <dbReference type="Proteomes" id="UP000094578"/>
    </source>
</evidence>
<name>A0A1E3KYQ6_9BACL</name>
<dbReference type="AlphaFoldDB" id="A0A1E3KYQ6"/>
<sequence>MLRSIFYDLKNDHEIAFFSSIIVAGHNYNKSDMSYGEMRLLLRNDFEEFFRLSNESGNQLLKERILERFKVFCKIIFKEFLDHNINFNKNTEVSLINIAEWKLEYYPDAERIGGKINGY</sequence>
<evidence type="ECO:0000313" key="1">
    <source>
        <dbReference type="EMBL" id="ODP26692.1"/>
    </source>
</evidence>